<feature type="domain" description="PAC" evidence="10">
    <location>
        <begin position="967"/>
        <end position="1019"/>
    </location>
</feature>
<dbReference type="Proteomes" id="UP000185657">
    <property type="component" value="Unassembled WGS sequence"/>
</dbReference>
<feature type="domain" description="PAS" evidence="9">
    <location>
        <begin position="890"/>
        <end position="965"/>
    </location>
</feature>
<feature type="domain" description="PAC" evidence="10">
    <location>
        <begin position="159"/>
        <end position="211"/>
    </location>
</feature>
<dbReference type="InterPro" id="IPR052162">
    <property type="entry name" value="Sensor_kinase/Photoreceptor"/>
</dbReference>
<keyword evidence="13" id="KW-1185">Reference proteome</keyword>
<dbReference type="SUPFAM" id="SSF55874">
    <property type="entry name" value="ATPase domain of HSP90 chaperone/DNA topoisomerase II/histidine kinase"/>
    <property type="match status" value="1"/>
</dbReference>
<dbReference type="InterPro" id="IPR036890">
    <property type="entry name" value="HATPase_C_sf"/>
</dbReference>
<dbReference type="InterPro" id="IPR003594">
    <property type="entry name" value="HATPase_dom"/>
</dbReference>
<dbReference type="GO" id="GO:0005886">
    <property type="term" value="C:plasma membrane"/>
    <property type="evidence" value="ECO:0007669"/>
    <property type="project" value="UniProtKB-SubCell"/>
</dbReference>
<dbReference type="InterPro" id="IPR013655">
    <property type="entry name" value="PAS_fold_3"/>
</dbReference>
<dbReference type="RefSeq" id="WP_066097106.1">
    <property type="nucleotide sequence ID" value="NZ_CP017476.1"/>
</dbReference>
<feature type="coiled-coil region" evidence="7">
    <location>
        <begin position="18"/>
        <end position="52"/>
    </location>
</feature>
<accession>A0A162SPD8</accession>
<dbReference type="InterPro" id="IPR005467">
    <property type="entry name" value="His_kinase_dom"/>
</dbReference>
<dbReference type="SMART" id="SM00091">
    <property type="entry name" value="PAS"/>
    <property type="match status" value="7"/>
</dbReference>
<dbReference type="FunFam" id="3.30.565.10:FF:000006">
    <property type="entry name" value="Sensor histidine kinase WalK"/>
    <property type="match status" value="1"/>
</dbReference>
<evidence type="ECO:0000256" key="3">
    <source>
        <dbReference type="ARBA" id="ARBA00012438"/>
    </source>
</evidence>
<proteinExistence type="predicted"/>
<keyword evidence="5" id="KW-0808">Transferase</keyword>
<dbReference type="KEGG" id="hyl:LPB072_00675"/>
<evidence type="ECO:0000313" key="11">
    <source>
        <dbReference type="EMBL" id="AOW11592.1"/>
    </source>
</evidence>
<dbReference type="SUPFAM" id="SSF47384">
    <property type="entry name" value="Homodimeric domain of signal transducing histidine kinase"/>
    <property type="match status" value="1"/>
</dbReference>
<dbReference type="Pfam" id="PF08447">
    <property type="entry name" value="PAS_3"/>
    <property type="match status" value="2"/>
</dbReference>
<dbReference type="Proteomes" id="UP000185680">
    <property type="component" value="Chromosome"/>
</dbReference>
<dbReference type="GO" id="GO:0000155">
    <property type="term" value="F:phosphorelay sensor kinase activity"/>
    <property type="evidence" value="ECO:0007669"/>
    <property type="project" value="InterPro"/>
</dbReference>
<dbReference type="InterPro" id="IPR036097">
    <property type="entry name" value="HisK_dim/P_sf"/>
</dbReference>
<feature type="domain" description="PAC" evidence="10">
    <location>
        <begin position="437"/>
        <end position="489"/>
    </location>
</feature>
<gene>
    <name evidence="11" type="ORF">LPB072_00675</name>
    <name evidence="12" type="ORF">LPB72_22950</name>
</gene>
<feature type="domain" description="PAS" evidence="9">
    <location>
        <begin position="381"/>
        <end position="434"/>
    </location>
</feature>
<dbReference type="InterPro" id="IPR035965">
    <property type="entry name" value="PAS-like_dom_sf"/>
</dbReference>
<keyword evidence="4" id="KW-0597">Phosphoprotein</keyword>
<protein>
    <recommendedName>
        <fullName evidence="3">histidine kinase</fullName>
        <ecNumber evidence="3">2.7.13.3</ecNumber>
    </recommendedName>
</protein>
<dbReference type="Pfam" id="PF02518">
    <property type="entry name" value="HATPase_c"/>
    <property type="match status" value="1"/>
</dbReference>
<dbReference type="SMART" id="SM00388">
    <property type="entry name" value="HisKA"/>
    <property type="match status" value="1"/>
</dbReference>
<name>A0A162SPD8_9BURK</name>
<dbReference type="STRING" id="1763535.LPB072_00675"/>
<organism evidence="11 14">
    <name type="scientific">Hydrogenophaga crassostreae</name>
    <dbReference type="NCBI Taxonomy" id="1763535"/>
    <lineage>
        <taxon>Bacteria</taxon>
        <taxon>Pseudomonadati</taxon>
        <taxon>Pseudomonadota</taxon>
        <taxon>Betaproteobacteria</taxon>
        <taxon>Burkholderiales</taxon>
        <taxon>Comamonadaceae</taxon>
        <taxon>Hydrogenophaga</taxon>
    </lineage>
</organism>
<dbReference type="InterPro" id="IPR004358">
    <property type="entry name" value="Sig_transdc_His_kin-like_C"/>
</dbReference>
<dbReference type="SMART" id="SM00086">
    <property type="entry name" value="PAC"/>
    <property type="match status" value="6"/>
</dbReference>
<evidence type="ECO:0000259" key="8">
    <source>
        <dbReference type="PROSITE" id="PS50109"/>
    </source>
</evidence>
<feature type="domain" description="PAS" evidence="9">
    <location>
        <begin position="639"/>
        <end position="692"/>
    </location>
</feature>
<dbReference type="CDD" id="cd00082">
    <property type="entry name" value="HisKA"/>
    <property type="match status" value="1"/>
</dbReference>
<feature type="domain" description="PAC" evidence="10">
    <location>
        <begin position="281"/>
        <end position="337"/>
    </location>
</feature>
<dbReference type="Pfam" id="PF13426">
    <property type="entry name" value="PAS_9"/>
    <property type="match status" value="2"/>
</dbReference>
<evidence type="ECO:0000313" key="14">
    <source>
        <dbReference type="Proteomes" id="UP000185680"/>
    </source>
</evidence>
<dbReference type="Gene3D" id="1.10.287.130">
    <property type="match status" value="1"/>
</dbReference>
<dbReference type="InterPro" id="IPR000700">
    <property type="entry name" value="PAS-assoc_C"/>
</dbReference>
<evidence type="ECO:0000256" key="7">
    <source>
        <dbReference type="SAM" id="Coils"/>
    </source>
</evidence>
<dbReference type="PROSITE" id="PS50113">
    <property type="entry name" value="PAC"/>
    <property type="match status" value="6"/>
</dbReference>
<evidence type="ECO:0000256" key="1">
    <source>
        <dbReference type="ARBA" id="ARBA00000085"/>
    </source>
</evidence>
<dbReference type="Gene3D" id="3.30.565.10">
    <property type="entry name" value="Histidine kinase-like ATPase, C-terminal domain"/>
    <property type="match status" value="1"/>
</dbReference>
<dbReference type="SUPFAM" id="SSF55785">
    <property type="entry name" value="PYP-like sensor domain (PAS domain)"/>
    <property type="match status" value="7"/>
</dbReference>
<reference evidence="12 13" key="1">
    <citation type="submission" date="2016-02" db="EMBL/GenBank/DDBJ databases">
        <title>Draft genome sequence of Hydrogenophaga sp. LPB0072.</title>
        <authorList>
            <person name="Shin S.-K."/>
            <person name="Yi H."/>
        </authorList>
    </citation>
    <scope>NUCLEOTIDE SEQUENCE [LARGE SCALE GENOMIC DNA]</scope>
    <source>
        <strain evidence="12 13">LPB0072</strain>
    </source>
</reference>
<evidence type="ECO:0000256" key="6">
    <source>
        <dbReference type="ARBA" id="ARBA00022777"/>
    </source>
</evidence>
<evidence type="ECO:0000259" key="9">
    <source>
        <dbReference type="PROSITE" id="PS50112"/>
    </source>
</evidence>
<dbReference type="PANTHER" id="PTHR43304:SF1">
    <property type="entry name" value="PAC DOMAIN-CONTAINING PROTEIN"/>
    <property type="match status" value="1"/>
</dbReference>
<dbReference type="InterPro" id="IPR013656">
    <property type="entry name" value="PAS_4"/>
</dbReference>
<dbReference type="PANTHER" id="PTHR43304">
    <property type="entry name" value="PHYTOCHROME-LIKE PROTEIN CPH1"/>
    <property type="match status" value="1"/>
</dbReference>
<dbReference type="OrthoDB" id="9808408at2"/>
<comment type="catalytic activity">
    <reaction evidence="1">
        <text>ATP + protein L-histidine = ADP + protein N-phospho-L-histidine.</text>
        <dbReference type="EC" id="2.7.13.3"/>
    </reaction>
</comment>
<dbReference type="Gene3D" id="3.30.450.20">
    <property type="entry name" value="PAS domain"/>
    <property type="match status" value="7"/>
</dbReference>
<reference evidence="11 14" key="2">
    <citation type="submission" date="2016-10" db="EMBL/GenBank/DDBJ databases">
        <title>Hydorgenophaga sp. LPB0072 isolated from gastropod.</title>
        <authorList>
            <person name="Kim E."/>
            <person name="Yi H."/>
        </authorList>
    </citation>
    <scope>NUCLEOTIDE SEQUENCE [LARGE SCALE GENOMIC DNA]</scope>
    <source>
        <strain evidence="11 14">LPB0072</strain>
    </source>
</reference>
<evidence type="ECO:0000256" key="2">
    <source>
        <dbReference type="ARBA" id="ARBA00004429"/>
    </source>
</evidence>
<evidence type="ECO:0000259" key="10">
    <source>
        <dbReference type="PROSITE" id="PS50113"/>
    </source>
</evidence>
<dbReference type="EMBL" id="CP017476">
    <property type="protein sequence ID" value="AOW11592.1"/>
    <property type="molecule type" value="Genomic_DNA"/>
</dbReference>
<dbReference type="EC" id="2.7.13.3" evidence="3"/>
<keyword evidence="6" id="KW-0418">Kinase</keyword>
<dbReference type="EMBL" id="LVWD01000044">
    <property type="protein sequence ID" value="OAD39191.1"/>
    <property type="molecule type" value="Genomic_DNA"/>
</dbReference>
<dbReference type="InterPro" id="IPR001610">
    <property type="entry name" value="PAC"/>
</dbReference>
<dbReference type="PRINTS" id="PR00344">
    <property type="entry name" value="BCTRLSENSOR"/>
</dbReference>
<feature type="domain" description="PAC" evidence="10">
    <location>
        <begin position="562"/>
        <end position="613"/>
    </location>
</feature>
<evidence type="ECO:0000256" key="4">
    <source>
        <dbReference type="ARBA" id="ARBA00022553"/>
    </source>
</evidence>
<keyword evidence="7" id="KW-0175">Coiled coil</keyword>
<dbReference type="SMART" id="SM00387">
    <property type="entry name" value="HATPase_c"/>
    <property type="match status" value="1"/>
</dbReference>
<feature type="domain" description="Histidine kinase" evidence="8">
    <location>
        <begin position="1048"/>
        <end position="1264"/>
    </location>
</feature>
<comment type="subcellular location">
    <subcellularLocation>
        <location evidence="2">Cell inner membrane</location>
        <topology evidence="2">Multi-pass membrane protein</topology>
    </subcellularLocation>
</comment>
<dbReference type="NCBIfam" id="TIGR00229">
    <property type="entry name" value="sensory_box"/>
    <property type="match status" value="7"/>
</dbReference>
<dbReference type="PROSITE" id="PS50112">
    <property type="entry name" value="PAS"/>
    <property type="match status" value="3"/>
</dbReference>
<dbReference type="Pfam" id="PF00512">
    <property type="entry name" value="HisKA"/>
    <property type="match status" value="1"/>
</dbReference>
<dbReference type="CDD" id="cd00130">
    <property type="entry name" value="PAS"/>
    <property type="match status" value="5"/>
</dbReference>
<evidence type="ECO:0000313" key="13">
    <source>
        <dbReference type="Proteomes" id="UP000185657"/>
    </source>
</evidence>
<dbReference type="InterPro" id="IPR003661">
    <property type="entry name" value="HisK_dim/P_dom"/>
</dbReference>
<dbReference type="Pfam" id="PF08448">
    <property type="entry name" value="PAS_4"/>
    <property type="match status" value="3"/>
</dbReference>
<dbReference type="PROSITE" id="PS50109">
    <property type="entry name" value="HIS_KIN"/>
    <property type="match status" value="1"/>
</dbReference>
<sequence>MSAHQPKQDLDATGATTPEAWRARLQAAEQELETLRRENQHLRRQYARQLATDGAGLNTELPLLLESRVHAFDGDGAHPLTSQLDYEALLAAMSSVFPIGVFRTDSAGVLTHIDSSLQRIFDLTAAEFQNYGWLRRVHGEDLEAVRAAWSKGIGNGEPLSLEFRLSYPDGRIAHVLARNSPIHDAQGHVEAQHGFLQDITSLRELQAESRIKDELNQQIIASSPDCTKVLDLQGHVIQMTAQGCRLVDVDNFEEIKGSDWATWWKDENHTLAREALKAAAQGTSTRFVAFAETFKGTPKWWDTVVTPVTNANNKPVMLMAVSRDITQSYSHQQEIEALNATLESRVLLRTQELAEANEHSQQALHQAQMLYQQAPCGYHSIDARGCYVRVNQTELDWLGYAEDELVGKVNFCDLVHPDQAPLMRDRLDRVILNKPVPSIELCLRRRDGSELWVLLSTTAVLDAEGRFLHTNNTLVDISASHAAEAALTAQRGFFQTIADGVPVQLAFYDRDLICRFANASYARWLGTDPKALLGLHLSDITRPEYFRQGQPHLQATLKGEARRFEGERVFPDGHRFYASIEYAPYIEQGEVQGLFIQMLDISERRAAEMQVNEANRHLSEALTLSQNLYNQAPCGYHSLDINGVYVSINDTELRWLGYEREEVVGKLGFRDFIQPISTKLLEDRLTRLVAGEGVDSAEYYLRRRDGTIFPALLSSTGVLDASGRYLRSNTTVVDITERKAAEVALRESQHFLHTITEQIPGVVAYVDATLCYRFANAEHKRFYGLDPADLLGQHASVGLPKEMWVHVKPRMHAALSGQAQKYEAWRDKPNGERVFISSSYLPDVHEGVVKGIFIQIFDITDRKRVEERVSNLNEELELNIKKRSLELLESEQRFRLMVDNLREYCIFFIDIQGHITDWTDSAQRMEGYSPTEVLGKHYSMLFRRKKPDEAREIGDQLLRTTTARGQNELHGWYERKDGSSYWAHSVVIALRDDAGELRGFAKINHDMSDAKRLDDLMRNINEELENRVVDRTEQLLAANKDLESFSYSVSHDLRSPLRHISSFVSLLEEHLGESKDEEALRYLGTIGNSARHMSQLIDGLLSFSRLGRAAVNLIEVDFTLLVQAVVAQLDHDTQGRKVEWVIAPDLPVAHGDPLLLREVWTNLISNALKYSRPRESARIEISWSVDPAVGYIFSVGDNGVGFDPKYAQKLFGVFQRLHRASEFEGTGIGLALARRILERHGGSIWAESRMGEGSVFSFSLPFEGSSPLAPASDPLHSMLEP</sequence>
<evidence type="ECO:0000256" key="5">
    <source>
        <dbReference type="ARBA" id="ARBA00022679"/>
    </source>
</evidence>
<dbReference type="InterPro" id="IPR000014">
    <property type="entry name" value="PAS"/>
</dbReference>
<evidence type="ECO:0000313" key="12">
    <source>
        <dbReference type="EMBL" id="OAD39191.1"/>
    </source>
</evidence>
<feature type="coiled-coil region" evidence="7">
    <location>
        <begin position="862"/>
        <end position="893"/>
    </location>
</feature>
<feature type="domain" description="PAC" evidence="10">
    <location>
        <begin position="695"/>
        <end position="747"/>
    </location>
</feature>